<name>A0ABZ0WRR2_9BURK</name>
<accession>A0ABZ0WRR2</accession>
<evidence type="ECO:0000313" key="3">
    <source>
        <dbReference type="EMBL" id="WQD80075.1"/>
    </source>
</evidence>
<keyword evidence="1" id="KW-0472">Membrane</keyword>
<reference evidence="3 4" key="1">
    <citation type="submission" date="2023-12" db="EMBL/GenBank/DDBJ databases">
        <title>Genome sequencing and assembly of bacterial species from a model synthetic community.</title>
        <authorList>
            <person name="Hogle S.L."/>
        </authorList>
    </citation>
    <scope>NUCLEOTIDE SEQUENCE [LARGE SCALE GENOMIC DNA]</scope>
    <source>
        <strain evidence="3 4">HAMBI 2494</strain>
    </source>
</reference>
<evidence type="ECO:0000313" key="4">
    <source>
        <dbReference type="Proteomes" id="UP001325479"/>
    </source>
</evidence>
<sequence length="206" mass="21153">MQPVLRRVGAFVHGFLRNTRGVAALEFVFILPLMTGMLFGIYEVGQYARVNMQLANAATSMADLVSQQAAGVTGGTAGSLGNFCAAGRLMMNPFPASATSGAGSFSAAIASVTNYSATGVTVDWESDHACTVTATALGATAKTLVASPTNLVPNAGTPGDSVIVVQVTYQYSSPIQYLIPSAFTLTQTAFARPRITGTIACAAPCS</sequence>
<gene>
    <name evidence="3" type="ORF">U0042_10525</name>
</gene>
<feature type="transmembrane region" description="Helical" evidence="1">
    <location>
        <begin position="21"/>
        <end position="42"/>
    </location>
</feature>
<evidence type="ECO:0000256" key="1">
    <source>
        <dbReference type="SAM" id="Phobius"/>
    </source>
</evidence>
<dbReference type="EMBL" id="CP139965">
    <property type="protein sequence ID" value="WQD80075.1"/>
    <property type="molecule type" value="Genomic_DNA"/>
</dbReference>
<evidence type="ECO:0000259" key="2">
    <source>
        <dbReference type="Pfam" id="PF07811"/>
    </source>
</evidence>
<protein>
    <submittedName>
        <fullName evidence="3">TadE/TadG family type IV pilus assembly protein</fullName>
    </submittedName>
</protein>
<proteinExistence type="predicted"/>
<dbReference type="Proteomes" id="UP001325479">
    <property type="component" value="Chromosome"/>
</dbReference>
<keyword evidence="1" id="KW-0812">Transmembrane</keyword>
<dbReference type="Pfam" id="PF07811">
    <property type="entry name" value="TadE"/>
    <property type="match status" value="1"/>
</dbReference>
<dbReference type="RefSeq" id="WP_114810896.1">
    <property type="nucleotide sequence ID" value="NZ_CP139965.1"/>
</dbReference>
<organism evidence="3 4">
    <name type="scientific">Paraburkholderia kururiensis</name>
    <dbReference type="NCBI Taxonomy" id="984307"/>
    <lineage>
        <taxon>Bacteria</taxon>
        <taxon>Pseudomonadati</taxon>
        <taxon>Pseudomonadota</taxon>
        <taxon>Betaproteobacteria</taxon>
        <taxon>Burkholderiales</taxon>
        <taxon>Burkholderiaceae</taxon>
        <taxon>Paraburkholderia</taxon>
    </lineage>
</organism>
<keyword evidence="4" id="KW-1185">Reference proteome</keyword>
<keyword evidence="1" id="KW-1133">Transmembrane helix</keyword>
<dbReference type="InterPro" id="IPR012495">
    <property type="entry name" value="TadE-like_dom"/>
</dbReference>
<feature type="domain" description="TadE-like" evidence="2">
    <location>
        <begin position="21"/>
        <end position="59"/>
    </location>
</feature>